<evidence type="ECO:0000256" key="4">
    <source>
        <dbReference type="ARBA" id="ARBA00022679"/>
    </source>
</evidence>
<dbReference type="GO" id="GO:0016301">
    <property type="term" value="F:kinase activity"/>
    <property type="evidence" value="ECO:0007669"/>
    <property type="project" value="UniProtKB-KW"/>
</dbReference>
<evidence type="ECO:0000256" key="7">
    <source>
        <dbReference type="ARBA" id="ARBA00022840"/>
    </source>
</evidence>
<evidence type="ECO:0000256" key="1">
    <source>
        <dbReference type="ARBA" id="ARBA00000085"/>
    </source>
</evidence>
<accession>A0ABU9DQ15</accession>
<keyword evidence="9" id="KW-1133">Transmembrane helix</keyword>
<proteinExistence type="predicted"/>
<feature type="domain" description="Histidine kinase/HSP90-like ATPase" evidence="10">
    <location>
        <begin position="284"/>
        <end position="374"/>
    </location>
</feature>
<dbReference type="EC" id="2.7.13.3" evidence="2"/>
<keyword evidence="4" id="KW-0808">Transferase</keyword>
<evidence type="ECO:0000259" key="10">
    <source>
        <dbReference type="SMART" id="SM00387"/>
    </source>
</evidence>
<evidence type="ECO:0000256" key="3">
    <source>
        <dbReference type="ARBA" id="ARBA00022553"/>
    </source>
</evidence>
<evidence type="ECO:0000313" key="11">
    <source>
        <dbReference type="EMBL" id="MEK8129853.1"/>
    </source>
</evidence>
<name>A0ABU9DQ15_9BACL</name>
<dbReference type="InterPro" id="IPR050482">
    <property type="entry name" value="Sensor_HK_TwoCompSys"/>
</dbReference>
<dbReference type="Gene3D" id="1.20.5.1930">
    <property type="match status" value="1"/>
</dbReference>
<dbReference type="SMART" id="SM00387">
    <property type="entry name" value="HATPase_c"/>
    <property type="match status" value="1"/>
</dbReference>
<comment type="catalytic activity">
    <reaction evidence="1">
        <text>ATP + protein L-histidine = ADP + protein N-phospho-L-histidine.</text>
        <dbReference type="EC" id="2.7.13.3"/>
    </reaction>
</comment>
<dbReference type="SUPFAM" id="SSF55874">
    <property type="entry name" value="ATPase domain of HSP90 chaperone/DNA topoisomerase II/histidine kinase"/>
    <property type="match status" value="1"/>
</dbReference>
<feature type="transmembrane region" description="Helical" evidence="9">
    <location>
        <begin position="115"/>
        <end position="133"/>
    </location>
</feature>
<reference evidence="11 12" key="1">
    <citation type="submission" date="2024-04" db="EMBL/GenBank/DDBJ databases">
        <title>draft genome sequnece of Paenibacillus filicis.</title>
        <authorList>
            <person name="Kim D.-U."/>
        </authorList>
    </citation>
    <scope>NUCLEOTIDE SEQUENCE [LARGE SCALE GENOMIC DNA]</scope>
    <source>
        <strain evidence="11 12">KACC14197</strain>
    </source>
</reference>
<dbReference type="Pfam" id="PF02518">
    <property type="entry name" value="HATPase_c"/>
    <property type="match status" value="1"/>
</dbReference>
<dbReference type="InterPro" id="IPR036890">
    <property type="entry name" value="HATPase_C_sf"/>
</dbReference>
<dbReference type="RefSeq" id="WP_341416963.1">
    <property type="nucleotide sequence ID" value="NZ_JBBPCC010000011.1"/>
</dbReference>
<keyword evidence="6 11" id="KW-0418">Kinase</keyword>
<dbReference type="EMBL" id="JBBPCC010000011">
    <property type="protein sequence ID" value="MEK8129853.1"/>
    <property type="molecule type" value="Genomic_DNA"/>
</dbReference>
<evidence type="ECO:0000256" key="5">
    <source>
        <dbReference type="ARBA" id="ARBA00022741"/>
    </source>
</evidence>
<feature type="transmembrane region" description="Helical" evidence="9">
    <location>
        <begin position="26"/>
        <end position="42"/>
    </location>
</feature>
<gene>
    <name evidence="11" type="ORF">WMW72_18270</name>
</gene>
<comment type="caution">
    <text evidence="11">The sequence shown here is derived from an EMBL/GenBank/DDBJ whole genome shotgun (WGS) entry which is preliminary data.</text>
</comment>
<keyword evidence="8" id="KW-0902">Two-component regulatory system</keyword>
<feature type="transmembrane region" description="Helical" evidence="9">
    <location>
        <begin position="63"/>
        <end position="84"/>
    </location>
</feature>
<evidence type="ECO:0000256" key="9">
    <source>
        <dbReference type="SAM" id="Phobius"/>
    </source>
</evidence>
<evidence type="ECO:0000256" key="2">
    <source>
        <dbReference type="ARBA" id="ARBA00012438"/>
    </source>
</evidence>
<dbReference type="PANTHER" id="PTHR24421:SF10">
    <property type="entry name" value="NITRATE_NITRITE SENSOR PROTEIN NARQ"/>
    <property type="match status" value="1"/>
</dbReference>
<keyword evidence="5" id="KW-0547">Nucleotide-binding</keyword>
<dbReference type="Proteomes" id="UP001469365">
    <property type="component" value="Unassembled WGS sequence"/>
</dbReference>
<keyword evidence="9" id="KW-0472">Membrane</keyword>
<dbReference type="InterPro" id="IPR011712">
    <property type="entry name" value="Sig_transdc_His_kin_sub3_dim/P"/>
</dbReference>
<keyword evidence="3" id="KW-0597">Phosphoprotein</keyword>
<evidence type="ECO:0000256" key="6">
    <source>
        <dbReference type="ARBA" id="ARBA00022777"/>
    </source>
</evidence>
<protein>
    <recommendedName>
        <fullName evidence="2">histidine kinase</fullName>
        <ecNumber evidence="2">2.7.13.3</ecNumber>
    </recommendedName>
</protein>
<dbReference type="InterPro" id="IPR003594">
    <property type="entry name" value="HATPase_dom"/>
</dbReference>
<dbReference type="Gene3D" id="3.30.565.10">
    <property type="entry name" value="Histidine kinase-like ATPase, C-terminal domain"/>
    <property type="match status" value="1"/>
</dbReference>
<sequence length="379" mass="42673">MLVWLRYLLLILPALGTAYFIPLPELGWLTFCVLLLLVWAQARRSWLPEHMRGMASLIETLAIVWLGRTYGGLLFLCHLSGMVASSRDGHEPLRLPQLAFHLVALNATLYGHTDLQLTLVANLCALTIGGLLLRLSDAGRQTRDLEQVYDQLRHKAYELDAARNRLLEYAGRVEQLAQAEERTRIARDIHDDLGHKLIRSKMMLEAAIRLMPDRQAEALKLTGQVRDHLTESMDTLRHTVRRLKPADEELHSFSIRRLIDSLAADRGLAVSHHISGLPRPIYPSLEIILYRNAQEAVTNAIRHGGATEIDLHLHYDNERVVMTVSNNGKLPDLANLRKGLGLSGMEERVRLVGGELTFGGEHPFRIITILPLSQEGSLH</sequence>
<organism evidence="11 12">
    <name type="scientific">Paenibacillus filicis</name>
    <dbReference type="NCBI Taxonomy" id="669464"/>
    <lineage>
        <taxon>Bacteria</taxon>
        <taxon>Bacillati</taxon>
        <taxon>Bacillota</taxon>
        <taxon>Bacilli</taxon>
        <taxon>Bacillales</taxon>
        <taxon>Paenibacillaceae</taxon>
        <taxon>Paenibacillus</taxon>
    </lineage>
</organism>
<keyword evidence="7" id="KW-0067">ATP-binding</keyword>
<dbReference type="Pfam" id="PF07730">
    <property type="entry name" value="HisKA_3"/>
    <property type="match status" value="1"/>
</dbReference>
<dbReference type="CDD" id="cd16917">
    <property type="entry name" value="HATPase_UhpB-NarQ-NarX-like"/>
    <property type="match status" value="1"/>
</dbReference>
<keyword evidence="12" id="KW-1185">Reference proteome</keyword>
<dbReference type="PANTHER" id="PTHR24421">
    <property type="entry name" value="NITRATE/NITRITE SENSOR PROTEIN NARX-RELATED"/>
    <property type="match status" value="1"/>
</dbReference>
<evidence type="ECO:0000256" key="8">
    <source>
        <dbReference type="ARBA" id="ARBA00023012"/>
    </source>
</evidence>
<evidence type="ECO:0000313" key="12">
    <source>
        <dbReference type="Proteomes" id="UP001469365"/>
    </source>
</evidence>
<keyword evidence="9" id="KW-0812">Transmembrane</keyword>